<dbReference type="WBParaSite" id="HPLM_0000724101-mRNA-1">
    <property type="protein sequence ID" value="HPLM_0000724101-mRNA-1"/>
    <property type="gene ID" value="HPLM_0000724101"/>
</dbReference>
<reference evidence="1 2" key="2">
    <citation type="submission" date="2018-11" db="EMBL/GenBank/DDBJ databases">
        <authorList>
            <consortium name="Pathogen Informatics"/>
        </authorList>
    </citation>
    <scope>NUCLEOTIDE SEQUENCE [LARGE SCALE GENOMIC DNA]</scope>
    <source>
        <strain evidence="1 2">MHpl1</strain>
    </source>
</reference>
<keyword evidence="2" id="KW-1185">Reference proteome</keyword>
<proteinExistence type="predicted"/>
<dbReference type="Proteomes" id="UP000268014">
    <property type="component" value="Unassembled WGS sequence"/>
</dbReference>
<dbReference type="EMBL" id="UZAF01016624">
    <property type="protein sequence ID" value="VDO31323.1"/>
    <property type="molecule type" value="Genomic_DNA"/>
</dbReference>
<reference evidence="3" key="1">
    <citation type="submission" date="2017-02" db="UniProtKB">
        <authorList>
            <consortium name="WormBaseParasite"/>
        </authorList>
    </citation>
    <scope>IDENTIFICATION</scope>
</reference>
<dbReference type="OMA" id="TEDETTC"/>
<gene>
    <name evidence="1" type="ORF">HPLM_LOCUS7233</name>
</gene>
<organism evidence="3">
    <name type="scientific">Haemonchus placei</name>
    <name type="common">Barber's pole worm</name>
    <dbReference type="NCBI Taxonomy" id="6290"/>
    <lineage>
        <taxon>Eukaryota</taxon>
        <taxon>Metazoa</taxon>
        <taxon>Ecdysozoa</taxon>
        <taxon>Nematoda</taxon>
        <taxon>Chromadorea</taxon>
        <taxon>Rhabditida</taxon>
        <taxon>Rhabditina</taxon>
        <taxon>Rhabditomorpha</taxon>
        <taxon>Strongyloidea</taxon>
        <taxon>Trichostrongylidae</taxon>
        <taxon>Haemonchus</taxon>
    </lineage>
</organism>
<dbReference type="OrthoDB" id="5872779at2759"/>
<sequence length="141" mass="16122">MIFRSQIRKRVMDLDLRRSITIPRLELSAIAAGANLLSFLTEQLDIQLRRKYLWSDSAVALAWTMSNKTLPVFVRNRVRKIRELTTDVTIRYVPSAENPADIGCRGTSVSEPQNLAHWWNGPTFLTEDETTCPQNSDQETS</sequence>
<evidence type="ECO:0000313" key="3">
    <source>
        <dbReference type="WBParaSite" id="HPLM_0000724101-mRNA-1"/>
    </source>
</evidence>
<name>A0A0N4WA55_HAEPC</name>
<evidence type="ECO:0000313" key="2">
    <source>
        <dbReference type="Proteomes" id="UP000268014"/>
    </source>
</evidence>
<dbReference type="InterPro" id="IPR008042">
    <property type="entry name" value="Retrotrans_Pao"/>
</dbReference>
<protein>
    <submittedName>
        <fullName evidence="1 3">Uncharacterized protein</fullName>
    </submittedName>
</protein>
<accession>A0A0N4WA55</accession>
<dbReference type="Pfam" id="PF05380">
    <property type="entry name" value="Peptidase_A17"/>
    <property type="match status" value="1"/>
</dbReference>
<dbReference type="PANTHER" id="PTHR47331">
    <property type="entry name" value="PHD-TYPE DOMAIN-CONTAINING PROTEIN"/>
    <property type="match status" value="1"/>
</dbReference>
<evidence type="ECO:0000313" key="1">
    <source>
        <dbReference type="EMBL" id="VDO31323.1"/>
    </source>
</evidence>
<dbReference type="AlphaFoldDB" id="A0A0N4WA55"/>
<dbReference type="STRING" id="6290.A0A0N4WA55"/>
<dbReference type="PANTHER" id="PTHR47331:SF5">
    <property type="entry name" value="RIBONUCLEASE H"/>
    <property type="match status" value="1"/>
</dbReference>